<keyword evidence="2" id="KW-1185">Reference proteome</keyword>
<dbReference type="Proteomes" id="UP000789405">
    <property type="component" value="Unassembled WGS sequence"/>
</dbReference>
<comment type="caution">
    <text evidence="1">The sequence shown here is derived from an EMBL/GenBank/DDBJ whole genome shotgun (WGS) entry which is preliminary data.</text>
</comment>
<gene>
    <name evidence="1" type="ORF">DERYTH_LOCUS21671</name>
</gene>
<protein>
    <submittedName>
        <fullName evidence="1">20189_t:CDS:1</fullName>
    </submittedName>
</protein>
<dbReference type="OrthoDB" id="2440306at2759"/>
<evidence type="ECO:0000313" key="1">
    <source>
        <dbReference type="EMBL" id="CAG8792295.1"/>
    </source>
</evidence>
<sequence length="156" mass="18626">SQDAHDLASNQGFESLENEPNDLLLEMDHQIVDLDNNKSRKDTLQLYIGHSFNKWEEVDKFLELFGKCKRFSFRKNRNEFHSNYLSICRRSYEYSYSRAYKAKKVVDITKQHEKPSATINCEWHVNFNNFAQTAPCFRKLSEEMIEDIRFYTCSME</sequence>
<feature type="non-terminal residue" evidence="1">
    <location>
        <position position="156"/>
    </location>
</feature>
<accession>A0A9N9JQB0</accession>
<organism evidence="1 2">
    <name type="scientific">Dentiscutata erythropus</name>
    <dbReference type="NCBI Taxonomy" id="1348616"/>
    <lineage>
        <taxon>Eukaryota</taxon>
        <taxon>Fungi</taxon>
        <taxon>Fungi incertae sedis</taxon>
        <taxon>Mucoromycota</taxon>
        <taxon>Glomeromycotina</taxon>
        <taxon>Glomeromycetes</taxon>
        <taxon>Diversisporales</taxon>
        <taxon>Gigasporaceae</taxon>
        <taxon>Dentiscutata</taxon>
    </lineage>
</organism>
<proteinExistence type="predicted"/>
<dbReference type="EMBL" id="CAJVPY010028215">
    <property type="protein sequence ID" value="CAG8792295.1"/>
    <property type="molecule type" value="Genomic_DNA"/>
</dbReference>
<reference evidence="1" key="1">
    <citation type="submission" date="2021-06" db="EMBL/GenBank/DDBJ databases">
        <authorList>
            <person name="Kallberg Y."/>
            <person name="Tangrot J."/>
            <person name="Rosling A."/>
        </authorList>
    </citation>
    <scope>NUCLEOTIDE SEQUENCE</scope>
    <source>
        <strain evidence="1">MA453B</strain>
    </source>
</reference>
<evidence type="ECO:0000313" key="2">
    <source>
        <dbReference type="Proteomes" id="UP000789405"/>
    </source>
</evidence>
<feature type="non-terminal residue" evidence="1">
    <location>
        <position position="1"/>
    </location>
</feature>
<dbReference type="AlphaFoldDB" id="A0A9N9JQB0"/>
<name>A0A9N9JQB0_9GLOM</name>